<evidence type="ECO:0000313" key="2">
    <source>
        <dbReference type="Proteomes" id="UP001501532"/>
    </source>
</evidence>
<reference evidence="2" key="1">
    <citation type="journal article" date="2019" name="Int. J. Syst. Evol. Microbiol.">
        <title>The Global Catalogue of Microorganisms (GCM) 10K type strain sequencing project: providing services to taxonomists for standard genome sequencing and annotation.</title>
        <authorList>
            <consortium name="The Broad Institute Genomics Platform"/>
            <consortium name="The Broad Institute Genome Sequencing Center for Infectious Disease"/>
            <person name="Wu L."/>
            <person name="Ma J."/>
        </authorList>
    </citation>
    <scope>NUCLEOTIDE SEQUENCE [LARGE SCALE GENOMIC DNA]</scope>
    <source>
        <strain evidence="2">JCM 9091</strain>
    </source>
</reference>
<dbReference type="Proteomes" id="UP001501532">
    <property type="component" value="Unassembled WGS sequence"/>
</dbReference>
<protein>
    <submittedName>
        <fullName evidence="1">Uncharacterized protein</fullName>
    </submittedName>
</protein>
<comment type="caution">
    <text evidence="1">The sequence shown here is derived from an EMBL/GenBank/DDBJ whole genome shotgun (WGS) entry which is preliminary data.</text>
</comment>
<evidence type="ECO:0000313" key="1">
    <source>
        <dbReference type="EMBL" id="GAA3038862.1"/>
    </source>
</evidence>
<proteinExistence type="predicted"/>
<organism evidence="1 2">
    <name type="scientific">Streptomyces glomeratus</name>
    <dbReference type="NCBI Taxonomy" id="284452"/>
    <lineage>
        <taxon>Bacteria</taxon>
        <taxon>Bacillati</taxon>
        <taxon>Actinomycetota</taxon>
        <taxon>Actinomycetes</taxon>
        <taxon>Kitasatosporales</taxon>
        <taxon>Streptomycetaceae</taxon>
        <taxon>Streptomyces</taxon>
    </lineage>
</organism>
<gene>
    <name evidence="1" type="ORF">GCM10010448_21540</name>
</gene>
<keyword evidence="2" id="KW-1185">Reference proteome</keyword>
<sequence>MRPIPDDLAQALEEWHATYRRLAARPGTALRRRLLRLSTGVMFHPHWENGRGAAARSALYAAGRGGKS</sequence>
<dbReference type="EMBL" id="BAAAUF010000017">
    <property type="protein sequence ID" value="GAA3038862.1"/>
    <property type="molecule type" value="Genomic_DNA"/>
</dbReference>
<dbReference type="RefSeq" id="WP_234515419.1">
    <property type="nucleotide sequence ID" value="NZ_BAAAUF010000017.1"/>
</dbReference>
<name>A0ABP6LBT3_9ACTN</name>
<accession>A0ABP6LBT3</accession>